<dbReference type="UniPathway" id="UPA00078">
    <property type="reaction ID" value="UER00161"/>
</dbReference>
<comment type="subunit">
    <text evidence="1">Homodimer.</text>
</comment>
<evidence type="ECO:0000313" key="2">
    <source>
        <dbReference type="EMBL" id="PZP89516.1"/>
    </source>
</evidence>
<dbReference type="CDD" id="cd03109">
    <property type="entry name" value="DTBS"/>
    <property type="match status" value="1"/>
</dbReference>
<comment type="subcellular location">
    <subcellularLocation>
        <location evidence="1">Cytoplasm</location>
    </subcellularLocation>
</comment>
<keyword evidence="1" id="KW-0093">Biotin biosynthesis</keyword>
<dbReference type="RefSeq" id="WP_290598431.1">
    <property type="nucleotide sequence ID" value="NZ_CAKZIO010000002.1"/>
</dbReference>
<dbReference type="HAMAP" id="MF_00336">
    <property type="entry name" value="BioD"/>
    <property type="match status" value="1"/>
</dbReference>
<comment type="caution">
    <text evidence="2">The sequence shown here is derived from an EMBL/GenBank/DDBJ whole genome shotgun (WGS) entry which is preliminary data.</text>
</comment>
<evidence type="ECO:0000313" key="3">
    <source>
        <dbReference type="Proteomes" id="UP000248606"/>
    </source>
</evidence>
<dbReference type="Pfam" id="PF13500">
    <property type="entry name" value="AAA_26"/>
    <property type="match status" value="1"/>
</dbReference>
<comment type="caution">
    <text evidence="1">Lacks conserved residue(s) required for the propagation of feature annotation.</text>
</comment>
<keyword evidence="1" id="KW-0067">ATP-binding</keyword>
<evidence type="ECO:0000256" key="1">
    <source>
        <dbReference type="HAMAP-Rule" id="MF_00336"/>
    </source>
</evidence>
<name>A0A2W5K3X0_9ACTN</name>
<keyword evidence="1" id="KW-0479">Metal-binding</keyword>
<proteinExistence type="inferred from homology"/>
<keyword evidence="1" id="KW-0460">Magnesium</keyword>
<dbReference type="EMBL" id="QFOZ01000002">
    <property type="protein sequence ID" value="PZP89516.1"/>
    <property type="molecule type" value="Genomic_DNA"/>
</dbReference>
<accession>A0A2W5K3X0</accession>
<feature type="binding site" evidence="1">
    <location>
        <position position="44"/>
    </location>
    <ligand>
        <name>substrate</name>
    </ligand>
</feature>
<comment type="similarity">
    <text evidence="1">Belongs to the dethiobiotin synthetase family.</text>
</comment>
<organism evidence="2 3">
    <name type="scientific">Lawsonella clevelandensis</name>
    <dbReference type="NCBI Taxonomy" id="1528099"/>
    <lineage>
        <taxon>Bacteria</taxon>
        <taxon>Bacillati</taxon>
        <taxon>Actinomycetota</taxon>
        <taxon>Actinomycetes</taxon>
        <taxon>Mycobacteriales</taxon>
        <taxon>Lawsonellaceae</taxon>
        <taxon>Lawsonella</taxon>
    </lineage>
</organism>
<feature type="binding site" evidence="1">
    <location>
        <begin position="135"/>
        <end position="138"/>
    </location>
    <ligand>
        <name>ATP</name>
        <dbReference type="ChEBI" id="CHEBI:30616"/>
    </ligand>
</feature>
<comment type="catalytic activity">
    <reaction evidence="1">
        <text>(7R,8S)-7,8-diammoniononanoate + CO2 + ATP = (4R,5S)-dethiobiotin + ADP + phosphate + 3 H(+)</text>
        <dbReference type="Rhea" id="RHEA:15805"/>
        <dbReference type="ChEBI" id="CHEBI:15378"/>
        <dbReference type="ChEBI" id="CHEBI:16526"/>
        <dbReference type="ChEBI" id="CHEBI:30616"/>
        <dbReference type="ChEBI" id="CHEBI:43474"/>
        <dbReference type="ChEBI" id="CHEBI:149469"/>
        <dbReference type="ChEBI" id="CHEBI:149473"/>
        <dbReference type="ChEBI" id="CHEBI:456216"/>
        <dbReference type="EC" id="6.3.3.3"/>
    </reaction>
</comment>
<dbReference type="GO" id="GO:0004141">
    <property type="term" value="F:dethiobiotin synthase activity"/>
    <property type="evidence" value="ECO:0007669"/>
    <property type="project" value="UniProtKB-UniRule"/>
</dbReference>
<dbReference type="GO" id="GO:0000287">
    <property type="term" value="F:magnesium ion binding"/>
    <property type="evidence" value="ECO:0007669"/>
    <property type="project" value="UniProtKB-UniRule"/>
</dbReference>
<comment type="pathway">
    <text evidence="1">Cofactor biosynthesis; biotin biosynthesis; biotin from 7,8-diaminononanoate: step 1/2.</text>
</comment>
<gene>
    <name evidence="1" type="primary">bioD</name>
    <name evidence="2" type="ORF">DI579_03160</name>
</gene>
<dbReference type="PANTHER" id="PTHR43210:SF5">
    <property type="entry name" value="DETHIOBIOTIN SYNTHETASE"/>
    <property type="match status" value="1"/>
</dbReference>
<feature type="active site" evidence="1">
    <location>
        <position position="40"/>
    </location>
</feature>
<keyword evidence="1" id="KW-0436">Ligase</keyword>
<reference evidence="2 3" key="1">
    <citation type="submission" date="2017-08" db="EMBL/GenBank/DDBJ databases">
        <title>Infants hospitalized years apart are colonized by the same room-sourced microbial strains.</title>
        <authorList>
            <person name="Brooks B."/>
            <person name="Olm M.R."/>
            <person name="Firek B.A."/>
            <person name="Baker R."/>
            <person name="Thomas B.C."/>
            <person name="Morowitz M.J."/>
            <person name="Banfield J.F."/>
        </authorList>
    </citation>
    <scope>NUCLEOTIDE SEQUENCE [LARGE SCALE GENOMIC DNA]</scope>
    <source>
        <strain evidence="2">S2_006_000_R1_57</strain>
    </source>
</reference>
<protein>
    <recommendedName>
        <fullName evidence="1">ATP-dependent dethiobiotin synthetase BioD</fullName>
        <ecNumber evidence="1">6.3.3.3</ecNumber>
    </recommendedName>
    <alternativeName>
        <fullName evidence="1">DTB synthetase</fullName>
        <shortName evidence="1">DTBS</shortName>
    </alternativeName>
    <alternativeName>
        <fullName evidence="1">Dethiobiotin synthase</fullName>
    </alternativeName>
</protein>
<comment type="cofactor">
    <cofactor evidence="1">
        <name>Mg(2+)</name>
        <dbReference type="ChEBI" id="CHEBI:18420"/>
    </cofactor>
</comment>
<dbReference type="GO" id="GO:0005829">
    <property type="term" value="C:cytosol"/>
    <property type="evidence" value="ECO:0007669"/>
    <property type="project" value="TreeGrafter"/>
</dbReference>
<dbReference type="AlphaFoldDB" id="A0A2W5K3X0"/>
<dbReference type="SUPFAM" id="SSF52540">
    <property type="entry name" value="P-loop containing nucleoside triphosphate hydrolases"/>
    <property type="match status" value="1"/>
</dbReference>
<keyword evidence="1" id="KW-0963">Cytoplasm</keyword>
<dbReference type="Proteomes" id="UP000248606">
    <property type="component" value="Unassembled WGS sequence"/>
</dbReference>
<dbReference type="InterPro" id="IPR027417">
    <property type="entry name" value="P-loop_NTPase"/>
</dbReference>
<keyword evidence="1" id="KW-0547">Nucleotide-binding</keyword>
<feature type="binding site" evidence="1">
    <location>
        <position position="135"/>
    </location>
    <ligand>
        <name>Mg(2+)</name>
        <dbReference type="ChEBI" id="CHEBI:18420"/>
    </ligand>
</feature>
<sequence length="270" mass="28840">MTTIIFVTGTNTDVGKTVTTASAIAATHHQAPHLRIGLIKPAQTGEPPIPASDLGSYHHGDHGDVAVVRQLLGAPHHDSAQHDVQPLRVWEGVRYPEPLAPDMAARRAQQSLLTAAQFAEIIVSAAREVDVLFVEGAGGLLVGLGEEADGSPTTLIEIAQEVRAYAGMSVSFLLVSQPDLGMLNQCALTWRELNRAGLTMCGIVFGTWPTDPDLPMRLNAAEVERITGVPVIGKIPSGVGQIDSEQNKTMQCGSVACTSEQWWTVLPWCK</sequence>
<feature type="binding site" evidence="1">
    <location>
        <position position="17"/>
    </location>
    <ligand>
        <name>Mg(2+)</name>
        <dbReference type="ChEBI" id="CHEBI:18420"/>
    </ligand>
</feature>
<dbReference type="Gene3D" id="3.40.50.300">
    <property type="entry name" value="P-loop containing nucleotide triphosphate hydrolases"/>
    <property type="match status" value="1"/>
</dbReference>
<feature type="binding site" evidence="1">
    <location>
        <position position="64"/>
    </location>
    <ligand>
        <name>Mg(2+)</name>
        <dbReference type="ChEBI" id="CHEBI:18420"/>
    </ligand>
</feature>
<dbReference type="PANTHER" id="PTHR43210">
    <property type="entry name" value="DETHIOBIOTIN SYNTHETASE"/>
    <property type="match status" value="1"/>
</dbReference>
<dbReference type="InterPro" id="IPR004472">
    <property type="entry name" value="DTB_synth_BioD"/>
</dbReference>
<feature type="binding site" evidence="1">
    <location>
        <begin position="13"/>
        <end position="18"/>
    </location>
    <ligand>
        <name>ATP</name>
        <dbReference type="ChEBI" id="CHEBI:30616"/>
    </ligand>
</feature>
<dbReference type="EC" id="6.3.3.3" evidence="1"/>
<feature type="binding site" evidence="1">
    <location>
        <begin position="206"/>
        <end position="207"/>
    </location>
    <ligand>
        <name>ATP</name>
        <dbReference type="ChEBI" id="CHEBI:30616"/>
    </ligand>
</feature>
<feature type="binding site" evidence="1">
    <location>
        <position position="64"/>
    </location>
    <ligand>
        <name>ATP</name>
        <dbReference type="ChEBI" id="CHEBI:30616"/>
    </ligand>
</feature>
<dbReference type="GO" id="GO:0009102">
    <property type="term" value="P:biotin biosynthetic process"/>
    <property type="evidence" value="ECO:0007669"/>
    <property type="project" value="UniProtKB-UniRule"/>
</dbReference>
<comment type="function">
    <text evidence="1">Catalyzes a mechanistically unusual reaction, the ATP-dependent insertion of CO2 between the N7 and N8 nitrogen atoms of 7,8-diaminopelargonic acid (DAPA, also called 7,8-diammoniononanoate) to form a ureido ring.</text>
</comment>
<dbReference type="GO" id="GO:0005524">
    <property type="term" value="F:ATP binding"/>
    <property type="evidence" value="ECO:0007669"/>
    <property type="project" value="UniProtKB-UniRule"/>
</dbReference>
<dbReference type="PIRSF" id="PIRSF006755">
    <property type="entry name" value="DTB_synth"/>
    <property type="match status" value="1"/>
</dbReference>